<reference evidence="2" key="1">
    <citation type="submission" date="2023-04" db="EMBL/GenBank/DDBJ databases">
        <authorList>
            <consortium name="ELIXIR-Norway"/>
        </authorList>
    </citation>
    <scope>NUCLEOTIDE SEQUENCE [LARGE SCALE GENOMIC DNA]</scope>
</reference>
<dbReference type="EMBL" id="OX459957">
    <property type="protein sequence ID" value="CAI9163551.1"/>
    <property type="molecule type" value="Genomic_DNA"/>
</dbReference>
<dbReference type="Proteomes" id="UP001176941">
    <property type="component" value="Chromosome 21"/>
</dbReference>
<accession>A0ABN8YSC8</accession>
<evidence type="ECO:0000256" key="1">
    <source>
        <dbReference type="SAM" id="MobiDB-lite"/>
    </source>
</evidence>
<proteinExistence type="predicted"/>
<protein>
    <submittedName>
        <fullName evidence="2">Uncharacterized protein</fullName>
    </submittedName>
</protein>
<gene>
    <name evidence="2" type="ORF">MRATA1EN1_LOCUS12513</name>
</gene>
<keyword evidence="3" id="KW-1185">Reference proteome</keyword>
<feature type="region of interest" description="Disordered" evidence="1">
    <location>
        <begin position="140"/>
        <end position="159"/>
    </location>
</feature>
<organism evidence="2 3">
    <name type="scientific">Rangifer tarandus platyrhynchus</name>
    <name type="common">Svalbard reindeer</name>
    <dbReference type="NCBI Taxonomy" id="3082113"/>
    <lineage>
        <taxon>Eukaryota</taxon>
        <taxon>Metazoa</taxon>
        <taxon>Chordata</taxon>
        <taxon>Craniata</taxon>
        <taxon>Vertebrata</taxon>
        <taxon>Euteleostomi</taxon>
        <taxon>Mammalia</taxon>
        <taxon>Eutheria</taxon>
        <taxon>Laurasiatheria</taxon>
        <taxon>Artiodactyla</taxon>
        <taxon>Ruminantia</taxon>
        <taxon>Pecora</taxon>
        <taxon>Cervidae</taxon>
        <taxon>Odocoileinae</taxon>
        <taxon>Rangifer</taxon>
    </lineage>
</organism>
<sequence length="159" mass="17250">MQPPVCPRHACVSAVRSPVTACPLTTSRRVPRLTTHPFSVMDIVPMGRHLLSTKGEVKEAEVRTPGTSISLSYRHPAVSLTMDPTTLLNSLPPPPSQSQARVGFAVTLDVHALSGPGPHPVPRWQQAGHPGCQRWHWGRRARPPGQDHAPAVPHFCPSL</sequence>
<evidence type="ECO:0000313" key="2">
    <source>
        <dbReference type="EMBL" id="CAI9163551.1"/>
    </source>
</evidence>
<name>A0ABN8YSC8_RANTA</name>
<evidence type="ECO:0000313" key="3">
    <source>
        <dbReference type="Proteomes" id="UP001176941"/>
    </source>
</evidence>